<feature type="compositionally biased region" description="Polar residues" evidence="1">
    <location>
        <begin position="543"/>
        <end position="569"/>
    </location>
</feature>
<feature type="region of interest" description="Disordered" evidence="1">
    <location>
        <begin position="530"/>
        <end position="601"/>
    </location>
</feature>
<reference evidence="3" key="1">
    <citation type="submission" date="2022-11" db="UniProtKB">
        <authorList>
            <consortium name="WormBaseParasite"/>
        </authorList>
    </citation>
    <scope>IDENTIFICATION</scope>
</reference>
<feature type="compositionally biased region" description="Polar residues" evidence="1">
    <location>
        <begin position="867"/>
        <end position="880"/>
    </location>
</feature>
<dbReference type="InterPro" id="IPR011993">
    <property type="entry name" value="PH-like_dom_sf"/>
</dbReference>
<feature type="region of interest" description="Disordered" evidence="1">
    <location>
        <begin position="1054"/>
        <end position="1086"/>
    </location>
</feature>
<name>A0A915CUB2_9BILA</name>
<protein>
    <submittedName>
        <fullName evidence="3">Insulin receptor substrate 1</fullName>
    </submittedName>
</protein>
<evidence type="ECO:0000313" key="3">
    <source>
        <dbReference type="WBParaSite" id="jg1269"/>
    </source>
</evidence>
<feature type="compositionally biased region" description="Low complexity" evidence="1">
    <location>
        <begin position="1058"/>
        <end position="1068"/>
    </location>
</feature>
<dbReference type="AlphaFoldDB" id="A0A915CUB2"/>
<dbReference type="Proteomes" id="UP000887574">
    <property type="component" value="Unplaced"/>
</dbReference>
<feature type="compositionally biased region" description="Polar residues" evidence="1">
    <location>
        <begin position="491"/>
        <end position="507"/>
    </location>
</feature>
<keyword evidence="2" id="KW-1185">Reference proteome</keyword>
<proteinExistence type="predicted"/>
<feature type="compositionally biased region" description="Low complexity" evidence="1">
    <location>
        <begin position="570"/>
        <end position="589"/>
    </location>
</feature>
<accession>A0A915CUB2</accession>
<sequence length="1106" mass="122722">MNSKKDSSILSFAQGRQESCLLTDASASNSMQESSGIIKSGLVSVLLPNVKTKNFYGVLSGLSLELHVSEKSQRKKKCSKHNIALESCFNLAQQTFPKHKLCMSVMTPDETFLIRGDNDKDTIEWYKVTLSAMIPARALGLGRPVFDNEFFEFAWDVFVSSSPKLKKPVANPDNSPNICVKKPELSNAQYRLCFYPHTIILCARNIGPVSTSCLPKSGLPPFKSTDFVEFSRQYLSNYGHQEKFFFMRIGRCAPTGLCEVWIQCESEEISQDVHNKLTDIIDRETEKKRKGLIALGPLPNAIPFNKTSLRSKHRAKSPQSLANGIIEEQKSSDSFCLSHCSPGTKAWCRRQLGQTSPQKHSLSSTLSQSSREKRLVLRDYKAKVDSLEEELYYERQMARNQMHRENCSVDQAVAADIDRWNCSIRTRGLGSHSASNICGTANTAMAKETDMQRKYYNSNSITPPLVELCNHHRDSVVSGEEETEDSGGTLRFNNYDSNSRSASNNNLPLATNQQQQRFLVEALVECHDNGQEEAQVKTEETADNSSYINRRSSQDTLSNQFFTNSPNTEDSSSAADVGADDSSLSLSDLQTPTSCNDDARKRLTNSMIRRRAKEICATDSENASTSSSLISAGGQLTDCERQGRPNNDHVCDGEYIFMDKASCSSDNSGSATHLIVPHKFENHIMTNPEEICSYASDSGDSCYSSMVNGQLNSRAFSFSSEMPRPTRLQGNFPSETGNCAQSKNFNSIRDKNCYLPINGNSALSEDKLFNSRHSVMGTPLMENGEMKDDFLDNKQSKNFARAQNLLVLPDEESRRRTFSLGSTSWLTKPFRKLSFNNANRLRNSPSKSGSSLTNSVTADSEDKQSYGCLSSRQPSTCSFASSRHTRSDSIDSSHSTSFVHNNASVTPTLLSQRLFSGSNMRRKISERLPDTDHFIELDFAPNSTTILSNSSSTTSVGNYSCQGARKGNSNARRQLAHPTTQLTMYKRKGMSRGSATRPRRISKQYQGLPDYGLEEVQCFIAPADTKKEVSLSDSTSLHSTFSQKTDPGHFETIKEHASGSSKTSSKNSLNKRAKTPVESAGEGDGEYVMIQANKQEPNNAKLIIQQ</sequence>
<feature type="region of interest" description="Disordered" evidence="1">
    <location>
        <begin position="475"/>
        <end position="507"/>
    </location>
</feature>
<feature type="region of interest" description="Disordered" evidence="1">
    <location>
        <begin position="837"/>
        <end position="898"/>
    </location>
</feature>
<feature type="compositionally biased region" description="Basic and acidic residues" evidence="1">
    <location>
        <begin position="530"/>
        <end position="540"/>
    </location>
</feature>
<feature type="compositionally biased region" description="Polar residues" evidence="1">
    <location>
        <begin position="837"/>
        <end position="858"/>
    </location>
</feature>
<dbReference type="WBParaSite" id="jg1269">
    <property type="protein sequence ID" value="jg1269"/>
    <property type="gene ID" value="jg1269"/>
</dbReference>
<evidence type="ECO:0000313" key="2">
    <source>
        <dbReference type="Proteomes" id="UP000887574"/>
    </source>
</evidence>
<evidence type="ECO:0000256" key="1">
    <source>
        <dbReference type="SAM" id="MobiDB-lite"/>
    </source>
</evidence>
<dbReference type="SUPFAM" id="SSF50729">
    <property type="entry name" value="PH domain-like"/>
    <property type="match status" value="2"/>
</dbReference>
<dbReference type="Gene3D" id="2.30.29.30">
    <property type="entry name" value="Pleckstrin-homology domain (PH domain)/Phosphotyrosine-binding domain (PTB)"/>
    <property type="match status" value="2"/>
</dbReference>
<organism evidence="2 3">
    <name type="scientific">Ditylenchus dipsaci</name>
    <dbReference type="NCBI Taxonomy" id="166011"/>
    <lineage>
        <taxon>Eukaryota</taxon>
        <taxon>Metazoa</taxon>
        <taxon>Ecdysozoa</taxon>
        <taxon>Nematoda</taxon>
        <taxon>Chromadorea</taxon>
        <taxon>Rhabditida</taxon>
        <taxon>Tylenchina</taxon>
        <taxon>Tylenchomorpha</taxon>
        <taxon>Sphaerularioidea</taxon>
        <taxon>Anguinidae</taxon>
        <taxon>Anguininae</taxon>
        <taxon>Ditylenchus</taxon>
    </lineage>
</organism>